<dbReference type="CDD" id="cd03257">
    <property type="entry name" value="ABC_NikE_OppD_transporters"/>
    <property type="match status" value="1"/>
</dbReference>
<reference evidence="6" key="1">
    <citation type="journal article" date="2019" name="Int. J. Syst. Evol. Microbiol.">
        <title>The Global Catalogue of Microorganisms (GCM) 10K type strain sequencing project: providing services to taxonomists for standard genome sequencing and annotation.</title>
        <authorList>
            <consortium name="The Broad Institute Genomics Platform"/>
            <consortium name="The Broad Institute Genome Sequencing Center for Infectious Disease"/>
            <person name="Wu L."/>
            <person name="Ma J."/>
        </authorList>
    </citation>
    <scope>NUCLEOTIDE SEQUENCE [LARGE SCALE GENOMIC DNA]</scope>
    <source>
        <strain evidence="6">CGMCC 4.7382</strain>
    </source>
</reference>
<dbReference type="EMBL" id="JBHTBH010000002">
    <property type="protein sequence ID" value="MFC7327421.1"/>
    <property type="molecule type" value="Genomic_DNA"/>
</dbReference>
<keyword evidence="6" id="KW-1185">Reference proteome</keyword>
<gene>
    <name evidence="5" type="ORF">ACFQRF_06670</name>
</gene>
<dbReference type="SUPFAM" id="SSF52540">
    <property type="entry name" value="P-loop containing nucleoside triphosphate hydrolases"/>
    <property type="match status" value="1"/>
</dbReference>
<accession>A0ABW2KBK0</accession>
<dbReference type="Pfam" id="PF00005">
    <property type="entry name" value="ABC_tran"/>
    <property type="match status" value="1"/>
</dbReference>
<dbReference type="InterPro" id="IPR013563">
    <property type="entry name" value="Oligopep_ABC_C"/>
</dbReference>
<dbReference type="InterPro" id="IPR003593">
    <property type="entry name" value="AAA+_ATPase"/>
</dbReference>
<dbReference type="InterPro" id="IPR017871">
    <property type="entry name" value="ABC_transporter-like_CS"/>
</dbReference>
<dbReference type="PROSITE" id="PS50893">
    <property type="entry name" value="ABC_TRANSPORTER_2"/>
    <property type="match status" value="1"/>
</dbReference>
<evidence type="ECO:0000259" key="4">
    <source>
        <dbReference type="PROSITE" id="PS50893"/>
    </source>
</evidence>
<evidence type="ECO:0000256" key="2">
    <source>
        <dbReference type="ARBA" id="ARBA00022741"/>
    </source>
</evidence>
<keyword evidence="1" id="KW-0813">Transport</keyword>
<evidence type="ECO:0000256" key="3">
    <source>
        <dbReference type="ARBA" id="ARBA00022840"/>
    </source>
</evidence>
<dbReference type="PANTHER" id="PTHR43230">
    <property type="entry name" value="ABC-TYPE DIPEPTIDE/OLIGOPEPTIDE TRANSPORT SYSTEM, ATPASE COMPONENT"/>
    <property type="match status" value="1"/>
</dbReference>
<dbReference type="SMART" id="SM00382">
    <property type="entry name" value="AAA"/>
    <property type="match status" value="1"/>
</dbReference>
<evidence type="ECO:0000313" key="5">
    <source>
        <dbReference type="EMBL" id="MFC7327421.1"/>
    </source>
</evidence>
<proteinExistence type="predicted"/>
<keyword evidence="2" id="KW-0547">Nucleotide-binding</keyword>
<dbReference type="RefSeq" id="WP_379869703.1">
    <property type="nucleotide sequence ID" value="NZ_JBHTBH010000002.1"/>
</dbReference>
<dbReference type="Proteomes" id="UP001596540">
    <property type="component" value="Unassembled WGS sequence"/>
</dbReference>
<evidence type="ECO:0000313" key="6">
    <source>
        <dbReference type="Proteomes" id="UP001596540"/>
    </source>
</evidence>
<organism evidence="5 6">
    <name type="scientific">Marinactinospora rubrisoli</name>
    <dbReference type="NCBI Taxonomy" id="2715399"/>
    <lineage>
        <taxon>Bacteria</taxon>
        <taxon>Bacillati</taxon>
        <taxon>Actinomycetota</taxon>
        <taxon>Actinomycetes</taxon>
        <taxon>Streptosporangiales</taxon>
        <taxon>Nocardiopsidaceae</taxon>
        <taxon>Marinactinospora</taxon>
    </lineage>
</organism>
<protein>
    <submittedName>
        <fullName evidence="5">ABC transporter ATP-binding protein</fullName>
    </submittedName>
</protein>
<comment type="caution">
    <text evidence="5">The sequence shown here is derived from an EMBL/GenBank/DDBJ whole genome shotgun (WGS) entry which is preliminary data.</text>
</comment>
<dbReference type="PANTHER" id="PTHR43230:SF3">
    <property type="entry name" value="ABC-TYPE DIPEPTIDE_OLIGOPEPTIDE TRANSPORT SYSTEM, ATPASE COMPONENT"/>
    <property type="match status" value="1"/>
</dbReference>
<feature type="domain" description="ABC transporter" evidence="4">
    <location>
        <begin position="2"/>
        <end position="250"/>
    </location>
</feature>
<evidence type="ECO:0000256" key="1">
    <source>
        <dbReference type="ARBA" id="ARBA00022448"/>
    </source>
</evidence>
<dbReference type="InterPro" id="IPR003439">
    <property type="entry name" value="ABC_transporter-like_ATP-bd"/>
</dbReference>
<sequence>MLVLDSVSKVFPTGAFGRSGVTAVRDVSFAVRPGEVVSLIGESGSGKSTIGRMVLRLSSVTSGRITFDGADIAGLTRSRQLKEYHRRVQGVFQDPFSSYNPIFPADRVLDVVRRGFFPDVGAAAWRERVDEALEVVRLDPGQVRGRYPHQLSGGQLQRLLVARALLLDIRLLVADEIISMLDASTRIDVLNLLADLRARGLGVLFVTHDLALGNYVSDTTVILRRGRVVEMGATATVYADPAHPYTRRLLASVPRLDQRWADLPLDAADTRPCPYHARHPHGGPALLALAEDHHVGCFAEGDAPCQGADGPPA</sequence>
<keyword evidence="3 5" id="KW-0067">ATP-binding</keyword>
<name>A0ABW2KBK0_9ACTN</name>
<dbReference type="Pfam" id="PF08352">
    <property type="entry name" value="oligo_HPY"/>
    <property type="match status" value="1"/>
</dbReference>
<dbReference type="Gene3D" id="3.40.50.300">
    <property type="entry name" value="P-loop containing nucleotide triphosphate hydrolases"/>
    <property type="match status" value="1"/>
</dbReference>
<dbReference type="GO" id="GO:0005524">
    <property type="term" value="F:ATP binding"/>
    <property type="evidence" value="ECO:0007669"/>
    <property type="project" value="UniProtKB-KW"/>
</dbReference>
<dbReference type="PROSITE" id="PS00211">
    <property type="entry name" value="ABC_TRANSPORTER_1"/>
    <property type="match status" value="1"/>
</dbReference>
<dbReference type="InterPro" id="IPR027417">
    <property type="entry name" value="P-loop_NTPase"/>
</dbReference>